<name>A0ABU2J8B5_9ACTN</name>
<dbReference type="Proteomes" id="UP001183176">
    <property type="component" value="Unassembled WGS sequence"/>
</dbReference>
<gene>
    <name evidence="2" type="ORF">RM423_07490</name>
</gene>
<dbReference type="RefSeq" id="WP_311422389.1">
    <property type="nucleotide sequence ID" value="NZ_JAVREH010000006.1"/>
</dbReference>
<comment type="caution">
    <text evidence="2">The sequence shown here is derived from an EMBL/GenBank/DDBJ whole genome shotgun (WGS) entry which is preliminary data.</text>
</comment>
<feature type="region of interest" description="Disordered" evidence="1">
    <location>
        <begin position="1"/>
        <end position="22"/>
    </location>
</feature>
<feature type="region of interest" description="Disordered" evidence="1">
    <location>
        <begin position="101"/>
        <end position="121"/>
    </location>
</feature>
<accession>A0ABU2J8B5</accession>
<organism evidence="2 3">
    <name type="scientific">Jatrophihabitans lederbergiae</name>
    <dbReference type="NCBI Taxonomy" id="3075547"/>
    <lineage>
        <taxon>Bacteria</taxon>
        <taxon>Bacillati</taxon>
        <taxon>Actinomycetota</taxon>
        <taxon>Actinomycetes</taxon>
        <taxon>Jatrophihabitantales</taxon>
        <taxon>Jatrophihabitantaceae</taxon>
        <taxon>Jatrophihabitans</taxon>
    </lineage>
</organism>
<proteinExistence type="predicted"/>
<evidence type="ECO:0000256" key="1">
    <source>
        <dbReference type="SAM" id="MobiDB-lite"/>
    </source>
</evidence>
<protein>
    <submittedName>
        <fullName evidence="2">Uncharacterized protein</fullName>
    </submittedName>
</protein>
<dbReference type="EMBL" id="JAVREH010000006">
    <property type="protein sequence ID" value="MDT0261237.1"/>
    <property type="molecule type" value="Genomic_DNA"/>
</dbReference>
<keyword evidence="3" id="KW-1185">Reference proteome</keyword>
<feature type="compositionally biased region" description="Acidic residues" evidence="1">
    <location>
        <begin position="1"/>
        <end position="11"/>
    </location>
</feature>
<evidence type="ECO:0000313" key="3">
    <source>
        <dbReference type="Proteomes" id="UP001183176"/>
    </source>
</evidence>
<reference evidence="3" key="1">
    <citation type="submission" date="2023-07" db="EMBL/GenBank/DDBJ databases">
        <title>30 novel species of actinomycetes from the DSMZ collection.</title>
        <authorList>
            <person name="Nouioui I."/>
        </authorList>
    </citation>
    <scope>NUCLEOTIDE SEQUENCE [LARGE SCALE GENOMIC DNA]</scope>
    <source>
        <strain evidence="3">DSM 44399</strain>
    </source>
</reference>
<evidence type="ECO:0000313" key="2">
    <source>
        <dbReference type="EMBL" id="MDT0261237.1"/>
    </source>
</evidence>
<sequence>MRPVVDEEAPVDEPRDGAEARTTTVRLPVFTVAVTRDVVPAASATGSGSGTRTAGTPASRAGKLAFYGGIAALGALEVVEWPVAVALGAGVYVLRRMRPAAPAPGADDRQPQSSVGASSGE</sequence>